<feature type="transmembrane region" description="Helical" evidence="1">
    <location>
        <begin position="290"/>
        <end position="307"/>
    </location>
</feature>
<dbReference type="InterPro" id="IPR010640">
    <property type="entry name" value="Low_temperature_requirement_A"/>
</dbReference>
<dbReference type="Pfam" id="PF06772">
    <property type="entry name" value="LtrA"/>
    <property type="match status" value="1"/>
</dbReference>
<evidence type="ECO:0000313" key="3">
    <source>
        <dbReference type="Proteomes" id="UP000038010"/>
    </source>
</evidence>
<dbReference type="AlphaFoldDB" id="A0A0N1NYI6"/>
<reference evidence="2 3" key="1">
    <citation type="submission" date="2015-06" db="EMBL/GenBank/DDBJ databases">
        <title>Draft genome of the ant-associated black yeast Phialophora attae CBS 131958.</title>
        <authorList>
            <person name="Moreno L.F."/>
            <person name="Stielow B.J."/>
            <person name="de Hoog S."/>
            <person name="Vicente V.A."/>
            <person name="Weiss V.A."/>
            <person name="de Vries M."/>
            <person name="Cruz L.M."/>
            <person name="Souza E.M."/>
        </authorList>
    </citation>
    <scope>NUCLEOTIDE SEQUENCE [LARGE SCALE GENOMIC DNA]</scope>
    <source>
        <strain evidence="2 3">CBS 131958</strain>
    </source>
</reference>
<feature type="transmembrane region" description="Helical" evidence="1">
    <location>
        <begin position="139"/>
        <end position="157"/>
    </location>
</feature>
<feature type="transmembrane region" description="Helical" evidence="1">
    <location>
        <begin position="327"/>
        <end position="348"/>
    </location>
</feature>
<dbReference type="GeneID" id="28735650"/>
<evidence type="ECO:0000256" key="1">
    <source>
        <dbReference type="SAM" id="Phobius"/>
    </source>
</evidence>
<dbReference type="OrthoDB" id="3177213at2759"/>
<keyword evidence="1" id="KW-1133">Transmembrane helix</keyword>
<sequence length="599" mass="66987">MRTEPNTILTEVIEATPINGVKRSPLPWLQSPLSNRAPGISATTVREGDESLKHAIDRRLSTSNTTPSYERRHESSTIELFYDLFFVASLATFTTSHPNQNAESIRDNVLFFLIVWNTWLQTTIYDVRFATDSVFHRVCKGLSFGVFVGFVVASTLFNTSHTGEDHRSFRILCIVLMVSRLALAIQYTSVLVYSWRYSQARAPLIITIAGLLATAATYGGSLAGFRDVTEDSVHDRAEHPITYIVFYAGALVETIMGLLTLIILGEGIIDFCQSFSRIISKNSLLSSETIGLVACAILLIYLIWILYFDQIEVHVLGRIRQQIWTFLHFPLHLAILLTVQGSADFLLWTTVRPIIVRWEALMSKFDSNDDDPFLSFNAFASAGAVEQYVAQSLDVISSFFRGNQFREGYDSTSTLAQILDLDAPYNTDPWKANATELILAMFTDVQQFIFTEYALGELDTTTTSDTSEPPSIEDQVANMLEFDDWIQNIFTTTMIYFPVAAGSFLMCSAVLLMTASRNKYWSNWISIASRVSGGTALCLIPLASTDALGRKSAGFVASLWPVTTVMLVFLAVIILDVALAWVRHLVKQKRRNERTTETA</sequence>
<comment type="caution">
    <text evidence="2">The sequence shown here is derived from an EMBL/GenBank/DDBJ whole genome shotgun (WGS) entry which is preliminary data.</text>
</comment>
<keyword evidence="3" id="KW-1185">Reference proteome</keyword>
<organism evidence="2 3">
    <name type="scientific">Cyphellophora attinorum</name>
    <dbReference type="NCBI Taxonomy" id="1664694"/>
    <lineage>
        <taxon>Eukaryota</taxon>
        <taxon>Fungi</taxon>
        <taxon>Dikarya</taxon>
        <taxon>Ascomycota</taxon>
        <taxon>Pezizomycotina</taxon>
        <taxon>Eurotiomycetes</taxon>
        <taxon>Chaetothyriomycetidae</taxon>
        <taxon>Chaetothyriales</taxon>
        <taxon>Cyphellophoraceae</taxon>
        <taxon>Cyphellophora</taxon>
    </lineage>
</organism>
<dbReference type="VEuPathDB" id="FungiDB:AB675_3696"/>
<evidence type="ECO:0000313" key="2">
    <source>
        <dbReference type="EMBL" id="KPI37052.1"/>
    </source>
</evidence>
<feature type="transmembrane region" description="Helical" evidence="1">
    <location>
        <begin position="109"/>
        <end position="127"/>
    </location>
</feature>
<accession>A0A0N1NYI6</accession>
<keyword evidence="1" id="KW-0812">Transmembrane</keyword>
<dbReference type="EMBL" id="LFJN01000026">
    <property type="protein sequence ID" value="KPI37052.1"/>
    <property type="molecule type" value="Genomic_DNA"/>
</dbReference>
<gene>
    <name evidence="2" type="ORF">AB675_3696</name>
</gene>
<dbReference type="Proteomes" id="UP000038010">
    <property type="component" value="Unassembled WGS sequence"/>
</dbReference>
<dbReference type="PANTHER" id="PTHR42101">
    <property type="entry name" value="CHROMOSOME 16, WHOLE GENOME SHOTGUN SEQUENCE"/>
    <property type="match status" value="1"/>
</dbReference>
<dbReference type="STRING" id="1664694.A0A0N1NYI6"/>
<protein>
    <submittedName>
        <fullName evidence="2">Uncharacterized protein</fullName>
    </submittedName>
</protein>
<feature type="transmembrane region" description="Helical" evidence="1">
    <location>
        <begin position="204"/>
        <end position="224"/>
    </location>
</feature>
<feature type="transmembrane region" description="Helical" evidence="1">
    <location>
        <begin position="495"/>
        <end position="515"/>
    </location>
</feature>
<feature type="transmembrane region" description="Helical" evidence="1">
    <location>
        <begin position="244"/>
        <end position="269"/>
    </location>
</feature>
<feature type="transmembrane region" description="Helical" evidence="1">
    <location>
        <begin position="169"/>
        <end position="192"/>
    </location>
</feature>
<feature type="transmembrane region" description="Helical" evidence="1">
    <location>
        <begin position="559"/>
        <end position="582"/>
    </location>
</feature>
<proteinExistence type="predicted"/>
<keyword evidence="1" id="KW-0472">Membrane</keyword>
<dbReference type="PANTHER" id="PTHR42101:SF1">
    <property type="entry name" value="LOW TEMPERATURE REQUIREMENT A"/>
    <property type="match status" value="1"/>
</dbReference>
<name>A0A0N1NYI6_9EURO</name>
<dbReference type="RefSeq" id="XP_017997015.1">
    <property type="nucleotide sequence ID" value="XM_018143770.1"/>
</dbReference>